<dbReference type="Gene3D" id="3.30.40.10">
    <property type="entry name" value="Zinc/RING finger domain, C3HC4 (zinc finger)"/>
    <property type="match status" value="1"/>
</dbReference>
<dbReference type="GO" id="GO:0031594">
    <property type="term" value="C:neuromuscular junction"/>
    <property type="evidence" value="ECO:0007669"/>
    <property type="project" value="TreeGrafter"/>
</dbReference>
<dbReference type="SMART" id="SM00184">
    <property type="entry name" value="RING"/>
    <property type="match status" value="1"/>
</dbReference>
<dbReference type="AlphaFoldDB" id="A0A8C4R2T3"/>
<dbReference type="GO" id="GO:0005737">
    <property type="term" value="C:cytoplasm"/>
    <property type="evidence" value="ECO:0007669"/>
    <property type="project" value="UniProtKB-ARBA"/>
</dbReference>
<evidence type="ECO:0000256" key="4">
    <source>
        <dbReference type="ARBA" id="ARBA00022771"/>
    </source>
</evidence>
<keyword evidence="11" id="KW-1185">Reference proteome</keyword>
<dbReference type="PROSITE" id="PS50005">
    <property type="entry name" value="TPR"/>
    <property type="match status" value="1"/>
</dbReference>
<evidence type="ECO:0000256" key="7">
    <source>
        <dbReference type="PROSITE-ProRule" id="PRU00175"/>
    </source>
</evidence>
<evidence type="ECO:0000256" key="5">
    <source>
        <dbReference type="ARBA" id="ARBA00022803"/>
    </source>
</evidence>
<evidence type="ECO:0000256" key="3">
    <source>
        <dbReference type="ARBA" id="ARBA00022737"/>
    </source>
</evidence>
<dbReference type="PANTHER" id="PTHR46574:SF1">
    <property type="entry name" value="43 KDA RECEPTOR-ASSOCIATED PROTEIN OF THE SYNAPSE"/>
    <property type="match status" value="1"/>
</dbReference>
<dbReference type="Proteomes" id="UP000694388">
    <property type="component" value="Unplaced"/>
</dbReference>
<dbReference type="GO" id="GO:0007416">
    <property type="term" value="P:synapse assembly"/>
    <property type="evidence" value="ECO:0007669"/>
    <property type="project" value="Ensembl"/>
</dbReference>
<evidence type="ECO:0000256" key="1">
    <source>
        <dbReference type="ARBA" id="ARBA00007295"/>
    </source>
</evidence>
<evidence type="ECO:0000313" key="11">
    <source>
        <dbReference type="Proteomes" id="UP000694388"/>
    </source>
</evidence>
<reference evidence="10" key="2">
    <citation type="submission" date="2025-09" db="UniProtKB">
        <authorList>
            <consortium name="Ensembl"/>
        </authorList>
    </citation>
    <scope>IDENTIFICATION</scope>
</reference>
<feature type="domain" description="RING-type" evidence="9">
    <location>
        <begin position="366"/>
        <end position="406"/>
    </location>
</feature>
<dbReference type="GO" id="GO:0033130">
    <property type="term" value="F:acetylcholine receptor binding"/>
    <property type="evidence" value="ECO:0007669"/>
    <property type="project" value="InterPro"/>
</dbReference>
<evidence type="ECO:0000313" key="10">
    <source>
        <dbReference type="Ensembl" id="ENSEBUP00000024327.1"/>
    </source>
</evidence>
<dbReference type="InterPro" id="IPR011990">
    <property type="entry name" value="TPR-like_helical_dom_sf"/>
</dbReference>
<protein>
    <submittedName>
        <fullName evidence="10">Receptor-associated protein of the synapse, 43kD</fullName>
    </submittedName>
</protein>
<reference evidence="10" key="1">
    <citation type="submission" date="2025-08" db="UniProtKB">
        <authorList>
            <consortium name="Ensembl"/>
        </authorList>
    </citation>
    <scope>IDENTIFICATION</scope>
</reference>
<organism evidence="10 11">
    <name type="scientific">Eptatretus burgeri</name>
    <name type="common">Inshore hagfish</name>
    <dbReference type="NCBI Taxonomy" id="7764"/>
    <lineage>
        <taxon>Eukaryota</taxon>
        <taxon>Metazoa</taxon>
        <taxon>Chordata</taxon>
        <taxon>Craniata</taxon>
        <taxon>Vertebrata</taxon>
        <taxon>Cyclostomata</taxon>
        <taxon>Myxini</taxon>
        <taxon>Myxiniformes</taxon>
        <taxon>Myxinidae</taxon>
        <taxon>Eptatretinae</taxon>
        <taxon>Eptatretus</taxon>
    </lineage>
</organism>
<dbReference type="Ensembl" id="ENSEBUT00000024903.1">
    <property type="protein sequence ID" value="ENSEBUP00000024327.1"/>
    <property type="gene ID" value="ENSEBUG00000014988.1"/>
</dbReference>
<dbReference type="InterPro" id="IPR019568">
    <property type="entry name" value="Rapsyn_myristoylation/link_N"/>
</dbReference>
<keyword evidence="6" id="KW-0862">Zinc</keyword>
<dbReference type="PRINTS" id="PR00217">
    <property type="entry name" value="POSTSYNAPTIC"/>
</dbReference>
<evidence type="ECO:0000256" key="2">
    <source>
        <dbReference type="ARBA" id="ARBA00022723"/>
    </source>
</evidence>
<dbReference type="InterPro" id="IPR001237">
    <property type="entry name" value="Postsynaptic"/>
</dbReference>
<dbReference type="Pfam" id="PF10579">
    <property type="entry name" value="Rapsyn_N"/>
    <property type="match status" value="1"/>
</dbReference>
<dbReference type="OMA" id="ALRCSHI"/>
<dbReference type="InterPro" id="IPR019734">
    <property type="entry name" value="TPR_rpt"/>
</dbReference>
<dbReference type="InterPro" id="IPR001841">
    <property type="entry name" value="Znf_RING"/>
</dbReference>
<dbReference type="GO" id="GO:0005886">
    <property type="term" value="C:plasma membrane"/>
    <property type="evidence" value="ECO:0007669"/>
    <property type="project" value="TreeGrafter"/>
</dbReference>
<keyword evidence="5 8" id="KW-0802">TPR repeat</keyword>
<dbReference type="PANTHER" id="PTHR46574">
    <property type="entry name" value="43 KDA RECEPTOR-ASSOCIATED PROTEIN OF THE SYNAPSE"/>
    <property type="match status" value="1"/>
</dbReference>
<keyword evidence="3" id="KW-0677">Repeat</keyword>
<name>A0A8C4R2T3_EPTBU</name>
<comment type="similarity">
    <text evidence="1">Belongs to the RAPsyn family.</text>
</comment>
<keyword evidence="2" id="KW-0479">Metal-binding</keyword>
<feature type="repeat" description="TPR" evidence="8">
    <location>
        <begin position="123"/>
        <end position="156"/>
    </location>
</feature>
<proteinExistence type="inferred from homology"/>
<keyword evidence="4 7" id="KW-0863">Zinc-finger</keyword>
<dbReference type="GO" id="GO:1900075">
    <property type="term" value="P:positive regulation of neuromuscular synaptic transmission"/>
    <property type="evidence" value="ECO:0007669"/>
    <property type="project" value="TreeGrafter"/>
</dbReference>
<accession>A0A8C4R2T3</accession>
<dbReference type="SUPFAM" id="SSF48452">
    <property type="entry name" value="TPR-like"/>
    <property type="match status" value="1"/>
</dbReference>
<evidence type="ECO:0000259" key="9">
    <source>
        <dbReference type="PROSITE" id="PS50089"/>
    </source>
</evidence>
<sequence length="415" mass="47188">MGQDQTKQQMEKGLKLYQGNETQKALELWLQVLKRSTDMSNKFRVLGCLITAHSEMGKYRDMLRYSVMQIDAAREINDGDHLAEAYLNLARSNEKLCDFHKAISYCRCSLELQDTSVGFHLNGQVYLSLGNADLGLSSFQKSLESFERALRYAHLNDDKMLECRVCCSFGSFYVQLKDFEKALFFPRKAAQLVADYGQNWSLKYRAMSEYHMAVGYRCLARWTEAMESCEESMKIALLHGDRPLQVVMMCVACAMHACVWCVRYEQKARPRYDASLSIVTEIGNRVAHAVALLGLAKCCLAQDEVDKALDAISKSYEIAEAVGNKLLLLRVHCLAERVHRARGPQRLVREHVVKFHELVEELELYCGFCGEAVGDRDQRLQALPCAHIYHLRCLHGNGTKGCPNCRRNSLKPGFV</sequence>
<dbReference type="Gene3D" id="1.25.40.10">
    <property type="entry name" value="Tetratricopeptide repeat domain"/>
    <property type="match status" value="2"/>
</dbReference>
<dbReference type="CDD" id="cd16478">
    <property type="entry name" value="RING-H2_Rapsyn"/>
    <property type="match status" value="1"/>
</dbReference>
<dbReference type="GO" id="GO:0043495">
    <property type="term" value="F:protein-membrane adaptor activity"/>
    <property type="evidence" value="ECO:0007669"/>
    <property type="project" value="InterPro"/>
</dbReference>
<evidence type="ECO:0000256" key="8">
    <source>
        <dbReference type="PROSITE-ProRule" id="PRU00339"/>
    </source>
</evidence>
<dbReference type="SMART" id="SM00028">
    <property type="entry name" value="TPR"/>
    <property type="match status" value="6"/>
</dbReference>
<dbReference type="GO" id="GO:0007271">
    <property type="term" value="P:synaptic transmission, cholinergic"/>
    <property type="evidence" value="ECO:0007669"/>
    <property type="project" value="TreeGrafter"/>
</dbReference>
<dbReference type="PROSITE" id="PS50089">
    <property type="entry name" value="ZF_RING_2"/>
    <property type="match status" value="1"/>
</dbReference>
<dbReference type="InterPro" id="IPR052480">
    <property type="entry name" value="RAPsyn"/>
</dbReference>
<dbReference type="SUPFAM" id="SSF57850">
    <property type="entry name" value="RING/U-box"/>
    <property type="match status" value="1"/>
</dbReference>
<dbReference type="GO" id="GO:0008270">
    <property type="term" value="F:zinc ion binding"/>
    <property type="evidence" value="ECO:0007669"/>
    <property type="project" value="UniProtKB-KW"/>
</dbReference>
<dbReference type="GeneTree" id="ENSGT00390000016785"/>
<dbReference type="InterPro" id="IPR013083">
    <property type="entry name" value="Znf_RING/FYVE/PHD"/>
</dbReference>
<evidence type="ECO:0000256" key="6">
    <source>
        <dbReference type="ARBA" id="ARBA00022833"/>
    </source>
</evidence>